<dbReference type="InterPro" id="IPR036465">
    <property type="entry name" value="vWFA_dom_sf"/>
</dbReference>
<dbReference type="Gene3D" id="3.10.20.90">
    <property type="entry name" value="Phosphatidylinositol 3-kinase Catalytic Subunit, Chain A, domain 1"/>
    <property type="match status" value="1"/>
</dbReference>
<feature type="domain" description="Ubiquitin-like" evidence="1">
    <location>
        <begin position="6"/>
        <end position="66"/>
    </location>
</feature>
<dbReference type="EMBL" id="JBJQND010000009">
    <property type="protein sequence ID" value="KAL3866875.1"/>
    <property type="molecule type" value="Genomic_DNA"/>
</dbReference>
<keyword evidence="3" id="KW-1185">Reference proteome</keyword>
<reference evidence="2 3" key="1">
    <citation type="submission" date="2024-11" db="EMBL/GenBank/DDBJ databases">
        <title>Chromosome-level genome assembly of the freshwater bivalve Anodonta woodiana.</title>
        <authorList>
            <person name="Chen X."/>
        </authorList>
    </citation>
    <scope>NUCLEOTIDE SEQUENCE [LARGE SCALE GENOMIC DNA]</scope>
    <source>
        <strain evidence="2">MN2024</strain>
        <tissue evidence="2">Gills</tissue>
    </source>
</reference>
<dbReference type="CDD" id="cd17039">
    <property type="entry name" value="Ubl_ubiquitin_like"/>
    <property type="match status" value="2"/>
</dbReference>
<dbReference type="Proteomes" id="UP001634394">
    <property type="component" value="Unassembled WGS sequence"/>
</dbReference>
<sequence>MASPVVDVYVKLPSGKATCIKLLPTDQVRKISEYLSKQEEVPERYIRLKYQGKVLNKSHTVGYLGVCAETILKGEIMVPKDINVMVKLPDGHVEMVQVKTTDDVSEMKQKIRSKIKSSPPDFTVQLGPNSPELREGILLDLGITDECQIELKERSKCDTKSIYGTHDNVDGKEDNVDDPEKRQELFSTFNAAGRHVEVVFSFDTTGSMYSYLTKIRQKLRESCERLFRDIPNIRVGIIAHGDYCDYNNYVLKYIDLTSDVDTLVHFAENVPCTGGGDTPECYEWVLRKSQQLDWSEDSAKALVVIGDCEPHPPSYTDQSINWHVDLERDGSQGEQSNFLYAKHGVMVYGVQAYQKQSSQQFYEELADHTGGYYLHLRNFDLITDMFLAVCYREADPEQLQAYVAEVEQEGRMTEETKTFLDKLEMPRMDVVESENRPKRYVNAPWWDPSLDTNRIIQCEYVQETDSWRPKQVMRRESSTTYPVNPIRIRADGSAAPTRKSSKRSGIQRLFCFAS</sequence>
<evidence type="ECO:0000313" key="3">
    <source>
        <dbReference type="Proteomes" id="UP001634394"/>
    </source>
</evidence>
<dbReference type="SUPFAM" id="SSF53300">
    <property type="entry name" value="vWA-like"/>
    <property type="match status" value="1"/>
</dbReference>
<dbReference type="Gene3D" id="3.40.50.410">
    <property type="entry name" value="von Willebrand factor, type A domain"/>
    <property type="match status" value="1"/>
</dbReference>
<dbReference type="InterPro" id="IPR000626">
    <property type="entry name" value="Ubiquitin-like_dom"/>
</dbReference>
<feature type="domain" description="Ubiquitin-like" evidence="1">
    <location>
        <begin position="82"/>
        <end position="151"/>
    </location>
</feature>
<dbReference type="InterPro" id="IPR029071">
    <property type="entry name" value="Ubiquitin-like_domsf"/>
</dbReference>
<accession>A0ABD3W2Q2</accession>
<dbReference type="SMART" id="SM00213">
    <property type="entry name" value="UBQ"/>
    <property type="match status" value="2"/>
</dbReference>
<dbReference type="PROSITE" id="PS50053">
    <property type="entry name" value="UBIQUITIN_2"/>
    <property type="match status" value="2"/>
</dbReference>
<dbReference type="SUPFAM" id="SSF54236">
    <property type="entry name" value="Ubiquitin-like"/>
    <property type="match status" value="2"/>
</dbReference>
<dbReference type="PANTHER" id="PTHR47824">
    <property type="entry name" value="UBIQUITIN-LIKE DOMAIN-CONTAINING PROTEIN"/>
    <property type="match status" value="1"/>
</dbReference>
<evidence type="ECO:0000259" key="1">
    <source>
        <dbReference type="PROSITE" id="PS50053"/>
    </source>
</evidence>
<dbReference type="PANTHER" id="PTHR47824:SF3">
    <property type="entry name" value="UBIQUITIN-LIKE DOMAIN-CONTAINING PROTEIN"/>
    <property type="match status" value="1"/>
</dbReference>
<organism evidence="2 3">
    <name type="scientific">Sinanodonta woodiana</name>
    <name type="common">Chinese pond mussel</name>
    <name type="synonym">Anodonta woodiana</name>
    <dbReference type="NCBI Taxonomy" id="1069815"/>
    <lineage>
        <taxon>Eukaryota</taxon>
        <taxon>Metazoa</taxon>
        <taxon>Spiralia</taxon>
        <taxon>Lophotrochozoa</taxon>
        <taxon>Mollusca</taxon>
        <taxon>Bivalvia</taxon>
        <taxon>Autobranchia</taxon>
        <taxon>Heteroconchia</taxon>
        <taxon>Palaeoheterodonta</taxon>
        <taxon>Unionida</taxon>
        <taxon>Unionoidea</taxon>
        <taxon>Unionidae</taxon>
        <taxon>Unioninae</taxon>
        <taxon>Sinanodonta</taxon>
    </lineage>
</organism>
<proteinExistence type="predicted"/>
<protein>
    <recommendedName>
        <fullName evidence="1">Ubiquitin-like domain-containing protein</fullName>
    </recommendedName>
</protein>
<dbReference type="Pfam" id="PF00240">
    <property type="entry name" value="ubiquitin"/>
    <property type="match status" value="1"/>
</dbReference>
<gene>
    <name evidence="2" type="ORF">ACJMK2_044128</name>
</gene>
<evidence type="ECO:0000313" key="2">
    <source>
        <dbReference type="EMBL" id="KAL3866875.1"/>
    </source>
</evidence>
<name>A0ABD3W2Q2_SINWO</name>
<dbReference type="AlphaFoldDB" id="A0ABD3W2Q2"/>
<comment type="caution">
    <text evidence="2">The sequence shown here is derived from an EMBL/GenBank/DDBJ whole genome shotgun (WGS) entry which is preliminary data.</text>
</comment>